<evidence type="ECO:0000256" key="2">
    <source>
        <dbReference type="SAM" id="MobiDB-lite"/>
    </source>
</evidence>
<feature type="compositionally biased region" description="Low complexity" evidence="2">
    <location>
        <begin position="1001"/>
        <end position="1016"/>
    </location>
</feature>
<organism evidence="4 5">
    <name type="scientific">Sinocyclocheilus grahami</name>
    <name type="common">Dianchi golden-line fish</name>
    <name type="synonym">Barbus grahami</name>
    <dbReference type="NCBI Taxonomy" id="75366"/>
    <lineage>
        <taxon>Eukaryota</taxon>
        <taxon>Metazoa</taxon>
        <taxon>Chordata</taxon>
        <taxon>Craniata</taxon>
        <taxon>Vertebrata</taxon>
        <taxon>Euteleostomi</taxon>
        <taxon>Actinopterygii</taxon>
        <taxon>Neopterygii</taxon>
        <taxon>Teleostei</taxon>
        <taxon>Ostariophysi</taxon>
        <taxon>Cypriniformes</taxon>
        <taxon>Cyprinidae</taxon>
        <taxon>Cyprininae</taxon>
        <taxon>Sinocyclocheilus</taxon>
    </lineage>
</organism>
<feature type="compositionally biased region" description="Polar residues" evidence="2">
    <location>
        <begin position="1017"/>
        <end position="1026"/>
    </location>
</feature>
<dbReference type="GO" id="GO:0034454">
    <property type="term" value="P:microtubule anchoring at centrosome"/>
    <property type="evidence" value="ECO:0007669"/>
    <property type="project" value="InterPro"/>
</dbReference>
<dbReference type="Proteomes" id="UP000472262">
    <property type="component" value="Unassembled WGS sequence"/>
</dbReference>
<feature type="compositionally biased region" description="Acidic residues" evidence="2">
    <location>
        <begin position="1543"/>
        <end position="1553"/>
    </location>
</feature>
<feature type="region of interest" description="Disordered" evidence="2">
    <location>
        <begin position="1"/>
        <end position="95"/>
    </location>
</feature>
<dbReference type="InParanoid" id="A0A672MK35"/>
<feature type="compositionally biased region" description="Polar residues" evidence="2">
    <location>
        <begin position="613"/>
        <end position="626"/>
    </location>
</feature>
<evidence type="ECO:0000313" key="4">
    <source>
        <dbReference type="Ensembl" id="ENSSGRP00000037278.1"/>
    </source>
</evidence>
<feature type="compositionally biased region" description="Basic residues" evidence="2">
    <location>
        <begin position="1094"/>
        <end position="1104"/>
    </location>
</feature>
<feature type="compositionally biased region" description="Basic and acidic residues" evidence="2">
    <location>
        <begin position="45"/>
        <end position="54"/>
    </location>
</feature>
<feature type="compositionally biased region" description="Basic and acidic residues" evidence="2">
    <location>
        <begin position="755"/>
        <end position="766"/>
    </location>
</feature>
<dbReference type="Pfam" id="PF15717">
    <property type="entry name" value="PCM1_C"/>
    <property type="match status" value="1"/>
</dbReference>
<feature type="compositionally biased region" description="Basic and acidic residues" evidence="2">
    <location>
        <begin position="1558"/>
        <end position="1568"/>
    </location>
</feature>
<feature type="compositionally biased region" description="Low complexity" evidence="2">
    <location>
        <begin position="1027"/>
        <end position="1036"/>
    </location>
</feature>
<feature type="coiled-coil region" evidence="1">
    <location>
        <begin position="539"/>
        <end position="576"/>
    </location>
</feature>
<feature type="compositionally biased region" description="Acidic residues" evidence="2">
    <location>
        <begin position="709"/>
        <end position="738"/>
    </location>
</feature>
<feature type="compositionally biased region" description="Polar residues" evidence="2">
    <location>
        <begin position="781"/>
        <end position="791"/>
    </location>
</feature>
<dbReference type="Ensembl" id="ENSSGRT00000039985.1">
    <property type="protein sequence ID" value="ENSSGRP00000037278.1"/>
    <property type="gene ID" value="ENSSGRG00000020540.1"/>
</dbReference>
<dbReference type="GO" id="GO:0071539">
    <property type="term" value="P:protein localization to centrosome"/>
    <property type="evidence" value="ECO:0007669"/>
    <property type="project" value="InterPro"/>
</dbReference>
<keyword evidence="5" id="KW-1185">Reference proteome</keyword>
<dbReference type="InterPro" id="IPR024138">
    <property type="entry name" value="Pericentriolar_Pcm1"/>
</dbReference>
<feature type="region of interest" description="Disordered" evidence="2">
    <location>
        <begin position="669"/>
        <end position="796"/>
    </location>
</feature>
<proteinExistence type="predicted"/>
<feature type="region of interest" description="Disordered" evidence="2">
    <location>
        <begin position="498"/>
        <end position="517"/>
    </location>
</feature>
<feature type="compositionally biased region" description="Acidic residues" evidence="2">
    <location>
        <begin position="431"/>
        <end position="443"/>
    </location>
</feature>
<reference evidence="4" key="2">
    <citation type="submission" date="2025-09" db="UniProtKB">
        <authorList>
            <consortium name="Ensembl"/>
        </authorList>
    </citation>
    <scope>IDENTIFICATION</scope>
</reference>
<dbReference type="GO" id="GO:0034451">
    <property type="term" value="C:centriolar satellite"/>
    <property type="evidence" value="ECO:0007669"/>
    <property type="project" value="TreeGrafter"/>
</dbReference>
<dbReference type="GO" id="GO:0036064">
    <property type="term" value="C:ciliary basal body"/>
    <property type="evidence" value="ECO:0007669"/>
    <property type="project" value="TreeGrafter"/>
</dbReference>
<protein>
    <submittedName>
        <fullName evidence="4">Pericentriolar material 1 protein-like</fullName>
    </submittedName>
</protein>
<dbReference type="PANTHER" id="PTHR14164">
    <property type="entry name" value="PERICENTRIOLAR MATERIAL 1-RELATED"/>
    <property type="match status" value="1"/>
</dbReference>
<feature type="compositionally biased region" description="Low complexity" evidence="2">
    <location>
        <begin position="459"/>
        <end position="470"/>
    </location>
</feature>
<feature type="compositionally biased region" description="Polar residues" evidence="2">
    <location>
        <begin position="1697"/>
        <end position="1713"/>
    </location>
</feature>
<feature type="coiled-coil region" evidence="1">
    <location>
        <begin position="278"/>
        <end position="305"/>
    </location>
</feature>
<sequence length="1802" mass="201150">MATGGTPFEDGTDEQELHNWTISNGSLDDRLNNMDWGVQQKKANRSSEKNREKLSAMSESRLTNDISPESTPGAGRRRAHTPHSFPHVKYSTQMSVPDQAELDRLRQVINFTDLDERSIGSDSQGRVTAANNQRQLSTEAKKPFNFLPIHLNTNKSKEPTASTSSTPGGKEPKKQSPGKELFAPVPDAVKEPFSLDSGHQFTSEDGKAELDIDSSQVVSKLVQIREYIGKATSMRDDLVEKNDVPANVERLSLLITHLKEQEKSYLRFLQKMLVSISLTEQKEELENMRKQHDLLKKMLEQQEQLRALQGRQAALLAMQQSAEQAIAVMDDTVVAETTGSVSGRSITSELNDELNDLIQRFHNQLHDSQTPSNWMDMNSLTKAHGASSNRDGRLNTECEINNRSAANLRSLNVPSVIECQFNQDRPYDGVKDEDDDEAQEDEDGARGGGGGGGRGSDGSGSSRRSSLGGDTDYAEKVQRLQTAKQKLRQLQELVAMVQSDDTDGTTANEDEGLKQQPNNTRVTAPKIQRDIVLSEKSREKLYEEKLKQQQQELKQLHEERQRLMEIQGKIQDLQWACPDLQVLYTPSSVSSSVSGQMRKIPAAASSPDHVPLHSSSSTKANTSGLKPTTEPPPVTVTDNELWSEMRRHQMLREELRQRRKHLESLMAEQQRRNTLNDSPFRSDTHETQSYSRDERTVATWGGSTQCPFGDDDDDDYSSEVGAEEDVDVEHDEGEESSSTDELHGCTQKHRNYSRNNRDGLKIHREVNGSPSPCGSRGRPRQQPQNERGSSSRAKRQENLRWAADLSLSEGAAPAHWQEQITHLQKQLNFSTTMCQTLLQDQQTLSYMLQALLAGPYGVVPNNVTSPQIPLIMHQLNQCYTQLAWQQNNVNRLKQVLNDLLRQQQNQSLSGQQHNQNVACDSASSSLFVNYPPVNTLSMPGLPNFSPFPTAGDFQQNQASLDQRHDPDISLKTEYMSFPPPLQRSPLNNAEKRFQSQPDTVANASNSSWLNSSLNRSGQRTTLTSDHPSQNSPSSSPIPHPCTTRDLSYIPDSQESVSSLPDRADPTTVTKTFRAGRKAAAQASLASRDKTPNTKSRRRRGRGRKNTASLDSDSVSSDSHFDQDRERSSQVKYKDLNQGLLDKLTQEKLDSKAKNSKPNDLSSAYAWRTPFLSNRIACTEVPDVSSDFSLFEALRETIYSEVATLISQNESRPHFLIELFHELQLLNTDYLRQRALYSLQDIVTRHLTEKSVADEQASSLGPAVWATGSQSELTPSESLATSDNDLSEKIVTVKSNSVLKRVADRDSMDNESLLSTSSNLEPFASDDLGNTVIHLDKALARMREYERMKLRAECNTDNPEHSPGAAAAAATSALTQGTAVNTLRLQSRPNAHCPQIDTQQLDRQIKAIMTEVIPFLKEHVGEVCSHQLLTSVRRMVLKLTQQNDESKEFVQFFHRQLGGILQDSLSKFVGRMLQDCGEDLLVEISEILFNELAFFRLMQDLDQNTSKNKHRTNRRSDHTSPKHSPHTEEAKTLEREKTFSPSYFDEDRDQDETEQGGTLHEKEEDKEKYAQSSEASEVEEEEGEGLPLSISLSKAETQALCNYGSGEDENEVEEMEEFEAGPVEVQTSLQASMDNTSEHRQGSALRNEVPQETKSDLENSESSQLKSIKSESKDLVQPPEEAKTGSGDEREKEDCTVSPAQETPQSSDTASPDTESPVMINTDEAGSGNTSQRSDEEDFVKVEDLPLQMSVLCEEELCKRISEKQQNINLTAEILNENKDELTGLVGNAQALKEPETTGAQSA</sequence>
<feature type="compositionally biased region" description="Basic and acidic residues" evidence="2">
    <location>
        <begin position="1667"/>
        <end position="1694"/>
    </location>
</feature>
<feature type="compositionally biased region" description="Acidic residues" evidence="2">
    <location>
        <begin position="1605"/>
        <end position="1618"/>
    </location>
</feature>
<feature type="region of interest" description="Disordered" evidence="2">
    <location>
        <begin position="116"/>
        <end position="182"/>
    </location>
</feature>
<feature type="compositionally biased region" description="Basic and acidic residues" evidence="2">
    <location>
        <begin position="1118"/>
        <end position="1134"/>
    </location>
</feature>
<dbReference type="InterPro" id="IPR031446">
    <property type="entry name" value="PCM1_C"/>
</dbReference>
<gene>
    <name evidence="4" type="primary">LOC107554391</name>
</gene>
<feature type="compositionally biased region" description="Basic and acidic residues" evidence="2">
    <location>
        <begin position="680"/>
        <end position="696"/>
    </location>
</feature>
<dbReference type="OMA" id="DVNGTHF"/>
<feature type="region of interest" description="Disordered" evidence="2">
    <location>
        <begin position="598"/>
        <end position="636"/>
    </location>
</feature>
<name>A0A672MK35_SINGR</name>
<feature type="region of interest" description="Disordered" evidence="2">
    <location>
        <begin position="368"/>
        <end position="394"/>
    </location>
</feature>
<feature type="compositionally biased region" description="Polar residues" evidence="2">
    <location>
        <begin position="120"/>
        <end position="138"/>
    </location>
</feature>
<evidence type="ECO:0000259" key="3">
    <source>
        <dbReference type="Pfam" id="PF15717"/>
    </source>
</evidence>
<feature type="compositionally biased region" description="Polar residues" evidence="2">
    <location>
        <begin position="151"/>
        <end position="167"/>
    </location>
</feature>
<feature type="compositionally biased region" description="Low complexity" evidence="2">
    <location>
        <begin position="1108"/>
        <end position="1117"/>
    </location>
</feature>
<feature type="domain" description="Pericentriolar material 1 protein C-terminal" evidence="3">
    <location>
        <begin position="1184"/>
        <end position="1773"/>
    </location>
</feature>
<feature type="region of interest" description="Disordered" evidence="2">
    <location>
        <begin position="423"/>
        <end position="472"/>
    </location>
</feature>
<feature type="compositionally biased region" description="Polar residues" evidence="2">
    <location>
        <begin position="1625"/>
        <end position="1634"/>
    </location>
</feature>
<reference evidence="4" key="1">
    <citation type="submission" date="2025-08" db="UniProtKB">
        <authorList>
            <consortium name="Ensembl"/>
        </authorList>
    </citation>
    <scope>IDENTIFICATION</scope>
</reference>
<feature type="region of interest" description="Disordered" evidence="2">
    <location>
        <begin position="1504"/>
        <end position="1738"/>
    </location>
</feature>
<dbReference type="PANTHER" id="PTHR14164:SF12">
    <property type="entry name" value="PERICENTRIOLAR MATERIAL 1 PROTEIN"/>
    <property type="match status" value="1"/>
</dbReference>
<dbReference type="GO" id="GO:1905515">
    <property type="term" value="P:non-motile cilium assembly"/>
    <property type="evidence" value="ECO:0007669"/>
    <property type="project" value="TreeGrafter"/>
</dbReference>
<feature type="compositionally biased region" description="Polar residues" evidence="2">
    <location>
        <begin position="368"/>
        <end position="389"/>
    </location>
</feature>
<feature type="compositionally biased region" description="Gly residues" evidence="2">
    <location>
        <begin position="446"/>
        <end position="458"/>
    </location>
</feature>
<evidence type="ECO:0000256" key="1">
    <source>
        <dbReference type="SAM" id="Coils"/>
    </source>
</evidence>
<feature type="compositionally biased region" description="Polar residues" evidence="2">
    <location>
        <begin position="57"/>
        <end position="70"/>
    </location>
</feature>
<accession>A0A672MK35</accession>
<feature type="compositionally biased region" description="Basic and acidic residues" evidence="2">
    <location>
        <begin position="1513"/>
        <end position="1537"/>
    </location>
</feature>
<feature type="region of interest" description="Disordered" evidence="2">
    <location>
        <begin position="995"/>
        <end position="1134"/>
    </location>
</feature>
<keyword evidence="1" id="KW-0175">Coiled coil</keyword>
<evidence type="ECO:0000313" key="5">
    <source>
        <dbReference type="Proteomes" id="UP000472262"/>
    </source>
</evidence>